<dbReference type="InterPro" id="IPR000835">
    <property type="entry name" value="HTH_MarR-typ"/>
</dbReference>
<evidence type="ECO:0000259" key="4">
    <source>
        <dbReference type="PROSITE" id="PS50995"/>
    </source>
</evidence>
<feature type="domain" description="HTH marR-type" evidence="4">
    <location>
        <begin position="10"/>
        <end position="143"/>
    </location>
</feature>
<dbReference type="SUPFAM" id="SSF46785">
    <property type="entry name" value="Winged helix' DNA-binding domain"/>
    <property type="match status" value="1"/>
</dbReference>
<dbReference type="GO" id="GO:0006950">
    <property type="term" value="P:response to stress"/>
    <property type="evidence" value="ECO:0007669"/>
    <property type="project" value="TreeGrafter"/>
</dbReference>
<evidence type="ECO:0000313" key="5">
    <source>
        <dbReference type="EMBL" id="PSW07191.1"/>
    </source>
</evidence>
<dbReference type="OrthoDB" id="5296557at2"/>
<dbReference type="EMBL" id="PYMC01000001">
    <property type="protein sequence ID" value="PSW07191.1"/>
    <property type="molecule type" value="Genomic_DNA"/>
</dbReference>
<keyword evidence="6" id="KW-1185">Reference proteome</keyword>
<reference evidence="5 6" key="1">
    <citation type="submission" date="2018-03" db="EMBL/GenBank/DDBJ databases">
        <title>Whole genome sequencing of Histamine producing bacteria.</title>
        <authorList>
            <person name="Butler K."/>
        </authorList>
    </citation>
    <scope>NUCLEOTIDE SEQUENCE [LARGE SCALE GENOMIC DNA]</scope>
    <source>
        <strain evidence="5 6">DSM 16190</strain>
    </source>
</reference>
<dbReference type="SMART" id="SM00347">
    <property type="entry name" value="HTH_MARR"/>
    <property type="match status" value="1"/>
</dbReference>
<dbReference type="NCBIfam" id="NF002926">
    <property type="entry name" value="PRK03573.1"/>
    <property type="match status" value="1"/>
</dbReference>
<comment type="caution">
    <text evidence="5">The sequence shown here is derived from an EMBL/GenBank/DDBJ whole genome shotgun (WGS) entry which is preliminary data.</text>
</comment>
<dbReference type="Pfam" id="PF01047">
    <property type="entry name" value="MarR"/>
    <property type="match status" value="1"/>
</dbReference>
<keyword evidence="1" id="KW-0805">Transcription regulation</keyword>
<evidence type="ECO:0000313" key="6">
    <source>
        <dbReference type="Proteomes" id="UP000240904"/>
    </source>
</evidence>
<dbReference type="InterPro" id="IPR039422">
    <property type="entry name" value="MarR/SlyA-like"/>
</dbReference>
<dbReference type="InterPro" id="IPR036388">
    <property type="entry name" value="WH-like_DNA-bd_sf"/>
</dbReference>
<dbReference type="RefSeq" id="WP_107281344.1">
    <property type="nucleotide sequence ID" value="NZ_PYMC01000001.1"/>
</dbReference>
<dbReference type="Proteomes" id="UP000240904">
    <property type="component" value="Unassembled WGS sequence"/>
</dbReference>
<dbReference type="InterPro" id="IPR036390">
    <property type="entry name" value="WH_DNA-bd_sf"/>
</dbReference>
<organism evidence="5 6">
    <name type="scientific">Photobacterium lipolyticum</name>
    <dbReference type="NCBI Taxonomy" id="266810"/>
    <lineage>
        <taxon>Bacteria</taxon>
        <taxon>Pseudomonadati</taxon>
        <taxon>Pseudomonadota</taxon>
        <taxon>Gammaproteobacteria</taxon>
        <taxon>Vibrionales</taxon>
        <taxon>Vibrionaceae</taxon>
        <taxon>Photobacterium</taxon>
    </lineage>
</organism>
<dbReference type="PROSITE" id="PS01117">
    <property type="entry name" value="HTH_MARR_1"/>
    <property type="match status" value="1"/>
</dbReference>
<dbReference type="GO" id="GO:0003700">
    <property type="term" value="F:DNA-binding transcription factor activity"/>
    <property type="evidence" value="ECO:0007669"/>
    <property type="project" value="InterPro"/>
</dbReference>
<dbReference type="PANTHER" id="PTHR33164">
    <property type="entry name" value="TRANSCRIPTIONAL REGULATOR, MARR FAMILY"/>
    <property type="match status" value="1"/>
</dbReference>
<dbReference type="PROSITE" id="PS50995">
    <property type="entry name" value="HTH_MARR_2"/>
    <property type="match status" value="1"/>
</dbReference>
<accession>A0A2T3N3Z9</accession>
<evidence type="ECO:0000256" key="2">
    <source>
        <dbReference type="ARBA" id="ARBA00023125"/>
    </source>
</evidence>
<evidence type="ECO:0000256" key="1">
    <source>
        <dbReference type="ARBA" id="ARBA00023015"/>
    </source>
</evidence>
<keyword evidence="2" id="KW-0238">DNA-binding</keyword>
<evidence type="ECO:0000256" key="3">
    <source>
        <dbReference type="ARBA" id="ARBA00023163"/>
    </source>
</evidence>
<dbReference type="Gene3D" id="1.10.10.10">
    <property type="entry name" value="Winged helix-like DNA-binding domain superfamily/Winged helix DNA-binding domain"/>
    <property type="match status" value="1"/>
</dbReference>
<protein>
    <submittedName>
        <fullName evidence="5">Transcriptional regulator SlyA</fullName>
    </submittedName>
</protein>
<sequence length="159" mass="18451">MVDDMKMLRTLSLAEQLGRVARLWRTVADRELFPLELTNSRWTALWKLQRLNDNVSQKALANALEIELASLMRTLNQLEEQGLIVRRCCEKDKRVRIVSLTDKGRSVITQIEDHIVHIRQDLLADIHDEELTVVKRVLERIAHNAFSKLNETEAGKKED</sequence>
<proteinExistence type="predicted"/>
<dbReference type="PRINTS" id="PR00598">
    <property type="entry name" value="HTHMARR"/>
</dbReference>
<dbReference type="AlphaFoldDB" id="A0A2T3N3Z9"/>
<keyword evidence="3" id="KW-0804">Transcription</keyword>
<dbReference type="GO" id="GO:0003677">
    <property type="term" value="F:DNA binding"/>
    <property type="evidence" value="ECO:0007669"/>
    <property type="project" value="UniProtKB-KW"/>
</dbReference>
<gene>
    <name evidence="5" type="ORF">C9I89_00200</name>
</gene>
<name>A0A2T3N3Z9_9GAMM</name>
<dbReference type="InterPro" id="IPR023187">
    <property type="entry name" value="Tscrpt_reg_MarR-type_CS"/>
</dbReference>
<dbReference type="PANTHER" id="PTHR33164:SF64">
    <property type="entry name" value="TRANSCRIPTIONAL REGULATOR SLYA"/>
    <property type="match status" value="1"/>
</dbReference>